<feature type="region of interest" description="Disordered" evidence="1">
    <location>
        <begin position="82"/>
        <end position="112"/>
    </location>
</feature>
<dbReference type="EMBL" id="MU005571">
    <property type="protein sequence ID" value="KAF2690522.1"/>
    <property type="molecule type" value="Genomic_DNA"/>
</dbReference>
<dbReference type="AlphaFoldDB" id="A0A6G1JIZ3"/>
<accession>A0A6G1JIZ3</accession>
<dbReference type="Proteomes" id="UP000799291">
    <property type="component" value="Unassembled WGS sequence"/>
</dbReference>
<feature type="compositionally biased region" description="Acidic residues" evidence="1">
    <location>
        <begin position="90"/>
        <end position="107"/>
    </location>
</feature>
<evidence type="ECO:0000256" key="1">
    <source>
        <dbReference type="SAM" id="MobiDB-lite"/>
    </source>
</evidence>
<proteinExistence type="predicted"/>
<protein>
    <submittedName>
        <fullName evidence="2">Uncharacterized protein</fullName>
    </submittedName>
</protein>
<gene>
    <name evidence="2" type="ORF">K458DRAFT_399823</name>
</gene>
<sequence>MPHPDITTVTCHHGLSTTTAPGHVLHCHCTKRTDNAVLEDYRRYCEEHLDEWNPHYPWSREEGRMMMGRAVYRARGGWCKEIGSGSGSEGETEESESDSEESEESGESESIQTLCQKLMAQVRTREDYVAEVVAARNAEKAKRGSNEVNDEDDEEEKVIDGIIPIGWVARDSLDFSSREETPGLETELENSTATMLSEEDEDALMVKYPMVQDSPKSVECLKDASRKRWGWGERSTRKLGECENVGEMLVEGLMPVGWTARDSIEVTRFWYETGVLKTRGRKGRLRGLVRRVVGSKGGDGVEVEA</sequence>
<organism evidence="2 3">
    <name type="scientific">Lentithecium fluviatile CBS 122367</name>
    <dbReference type="NCBI Taxonomy" id="1168545"/>
    <lineage>
        <taxon>Eukaryota</taxon>
        <taxon>Fungi</taxon>
        <taxon>Dikarya</taxon>
        <taxon>Ascomycota</taxon>
        <taxon>Pezizomycotina</taxon>
        <taxon>Dothideomycetes</taxon>
        <taxon>Pleosporomycetidae</taxon>
        <taxon>Pleosporales</taxon>
        <taxon>Massarineae</taxon>
        <taxon>Lentitheciaceae</taxon>
        <taxon>Lentithecium</taxon>
    </lineage>
</organism>
<keyword evidence="3" id="KW-1185">Reference proteome</keyword>
<evidence type="ECO:0000313" key="2">
    <source>
        <dbReference type="EMBL" id="KAF2690522.1"/>
    </source>
</evidence>
<reference evidence="2" key="1">
    <citation type="journal article" date="2020" name="Stud. Mycol.">
        <title>101 Dothideomycetes genomes: a test case for predicting lifestyles and emergence of pathogens.</title>
        <authorList>
            <person name="Haridas S."/>
            <person name="Albert R."/>
            <person name="Binder M."/>
            <person name="Bloem J."/>
            <person name="Labutti K."/>
            <person name="Salamov A."/>
            <person name="Andreopoulos B."/>
            <person name="Baker S."/>
            <person name="Barry K."/>
            <person name="Bills G."/>
            <person name="Bluhm B."/>
            <person name="Cannon C."/>
            <person name="Castanera R."/>
            <person name="Culley D."/>
            <person name="Daum C."/>
            <person name="Ezra D."/>
            <person name="Gonzalez J."/>
            <person name="Henrissat B."/>
            <person name="Kuo A."/>
            <person name="Liang C."/>
            <person name="Lipzen A."/>
            <person name="Lutzoni F."/>
            <person name="Magnuson J."/>
            <person name="Mondo S."/>
            <person name="Nolan M."/>
            <person name="Ohm R."/>
            <person name="Pangilinan J."/>
            <person name="Park H.-J."/>
            <person name="Ramirez L."/>
            <person name="Alfaro M."/>
            <person name="Sun H."/>
            <person name="Tritt A."/>
            <person name="Yoshinaga Y."/>
            <person name="Zwiers L.-H."/>
            <person name="Turgeon B."/>
            <person name="Goodwin S."/>
            <person name="Spatafora J."/>
            <person name="Crous P."/>
            <person name="Grigoriev I."/>
        </authorList>
    </citation>
    <scope>NUCLEOTIDE SEQUENCE</scope>
    <source>
        <strain evidence="2">CBS 122367</strain>
    </source>
</reference>
<name>A0A6G1JIZ3_9PLEO</name>
<evidence type="ECO:0000313" key="3">
    <source>
        <dbReference type="Proteomes" id="UP000799291"/>
    </source>
</evidence>